<evidence type="ECO:0000313" key="1">
    <source>
        <dbReference type="EMBL" id="KAJ9573543.1"/>
    </source>
</evidence>
<name>A0AAD7Z3R3_DIPPU</name>
<dbReference type="Proteomes" id="UP001233999">
    <property type="component" value="Unassembled WGS sequence"/>
</dbReference>
<reference evidence="1" key="1">
    <citation type="journal article" date="2023" name="IScience">
        <title>Live-bearing cockroach genome reveals convergent evolutionary mechanisms linked to viviparity in insects and beyond.</title>
        <authorList>
            <person name="Fouks B."/>
            <person name="Harrison M.C."/>
            <person name="Mikhailova A.A."/>
            <person name="Marchal E."/>
            <person name="English S."/>
            <person name="Carruthers M."/>
            <person name="Jennings E.C."/>
            <person name="Chiamaka E.L."/>
            <person name="Frigard R.A."/>
            <person name="Pippel M."/>
            <person name="Attardo G.M."/>
            <person name="Benoit J.B."/>
            <person name="Bornberg-Bauer E."/>
            <person name="Tobe S.S."/>
        </authorList>
    </citation>
    <scope>NUCLEOTIDE SEQUENCE</scope>
    <source>
        <strain evidence="1">Stay&amp;Tobe</strain>
    </source>
</reference>
<reference evidence="1" key="2">
    <citation type="submission" date="2023-05" db="EMBL/GenBank/DDBJ databases">
        <authorList>
            <person name="Fouks B."/>
        </authorList>
    </citation>
    <scope>NUCLEOTIDE SEQUENCE</scope>
    <source>
        <strain evidence="1">Stay&amp;Tobe</strain>
        <tissue evidence="1">Testes</tissue>
    </source>
</reference>
<accession>A0AAD7Z3R3</accession>
<keyword evidence="2" id="KW-1185">Reference proteome</keyword>
<evidence type="ECO:0000313" key="2">
    <source>
        <dbReference type="Proteomes" id="UP001233999"/>
    </source>
</evidence>
<dbReference type="AlphaFoldDB" id="A0AAD7Z3R3"/>
<organism evidence="1 2">
    <name type="scientific">Diploptera punctata</name>
    <name type="common">Pacific beetle cockroach</name>
    <dbReference type="NCBI Taxonomy" id="6984"/>
    <lineage>
        <taxon>Eukaryota</taxon>
        <taxon>Metazoa</taxon>
        <taxon>Ecdysozoa</taxon>
        <taxon>Arthropoda</taxon>
        <taxon>Hexapoda</taxon>
        <taxon>Insecta</taxon>
        <taxon>Pterygota</taxon>
        <taxon>Neoptera</taxon>
        <taxon>Polyneoptera</taxon>
        <taxon>Dictyoptera</taxon>
        <taxon>Blattodea</taxon>
        <taxon>Blaberoidea</taxon>
        <taxon>Blaberidae</taxon>
        <taxon>Diplopterinae</taxon>
        <taxon>Diploptera</taxon>
    </lineage>
</organism>
<proteinExistence type="predicted"/>
<gene>
    <name evidence="1" type="ORF">L9F63_009107</name>
</gene>
<sequence>MAFIILKVMLSKAENDPEKDIQDLLEEMETTINEIPSSDYAEKYWDEIEDLFVIWNTTREKFVALGTEMKTNDGDISGCLKTALSDVGNAIVEASEQISEALITFEGIMYEVDLKTFNIVIGSELVHTDVESALEDCKILKDSNKTNECTSGIITTYNATIHNLIEDTHELSSSLTAYLEKIENNLNTGIVAYKPYIENVILEVQGKLYSCITSM</sequence>
<protein>
    <submittedName>
        <fullName evidence="1">Uncharacterized protein</fullName>
    </submittedName>
</protein>
<comment type="caution">
    <text evidence="1">The sequence shown here is derived from an EMBL/GenBank/DDBJ whole genome shotgun (WGS) entry which is preliminary data.</text>
</comment>
<dbReference type="EMBL" id="JASPKZ010010696">
    <property type="protein sequence ID" value="KAJ9573543.1"/>
    <property type="molecule type" value="Genomic_DNA"/>
</dbReference>